<dbReference type="GO" id="GO:0005764">
    <property type="term" value="C:lysosome"/>
    <property type="evidence" value="ECO:0007669"/>
    <property type="project" value="UniProtKB-SubCell"/>
</dbReference>
<evidence type="ECO:0000256" key="14">
    <source>
        <dbReference type="ARBA" id="ARBA00023228"/>
    </source>
</evidence>
<evidence type="ECO:0000256" key="6">
    <source>
        <dbReference type="ARBA" id="ARBA00012483"/>
    </source>
</evidence>
<dbReference type="InterPro" id="IPR013083">
    <property type="entry name" value="Znf_RING/FYVE/PHD"/>
</dbReference>
<keyword evidence="11" id="KW-0833">Ubl conjugation pathway</keyword>
<comment type="catalytic activity">
    <reaction evidence="1">
        <text>S-ubiquitinyl-[E2 ubiquitin-conjugating enzyme]-L-cysteine + [acceptor protein]-L-lysine = [E2 ubiquitin-conjugating enzyme]-L-cysteine + N(6)-ubiquitinyl-[acceptor protein]-L-lysine.</text>
        <dbReference type="EC" id="2.3.2.27"/>
    </reaction>
</comment>
<dbReference type="STRING" id="451379.A0A0N5AGR8"/>
<keyword evidence="13" id="KW-0472">Membrane</keyword>
<evidence type="ECO:0000256" key="1">
    <source>
        <dbReference type="ARBA" id="ARBA00000900"/>
    </source>
</evidence>
<accession>A0A0N5AGR8</accession>
<sequence length="126" mass="14336">RSNVGDSTSDSDDDHQSGSTNLPSSSNHHRLRFCNYFSKDVVCPVCKRTVPADEAEVHIIMCITRPRVTYNEDKLTEDKGECAICLEEMVAGDIIARLECFCIYHKHCIDEWFRIKNCCPEHPGDD</sequence>
<dbReference type="PANTHER" id="PTHR46661:SF4">
    <property type="entry name" value="RING-TYPE DOMAIN-CONTAINING PROTEIN"/>
    <property type="match status" value="1"/>
</dbReference>
<dbReference type="GO" id="GO:0016020">
    <property type="term" value="C:membrane"/>
    <property type="evidence" value="ECO:0007669"/>
    <property type="project" value="UniProtKB-SubCell"/>
</dbReference>
<proteinExistence type="predicted"/>
<dbReference type="PROSITE" id="PS50089">
    <property type="entry name" value="ZF_RING_2"/>
    <property type="match status" value="1"/>
</dbReference>
<dbReference type="GO" id="GO:0043161">
    <property type="term" value="P:proteasome-mediated ubiquitin-dependent protein catabolic process"/>
    <property type="evidence" value="ECO:0007669"/>
    <property type="project" value="TreeGrafter"/>
</dbReference>
<evidence type="ECO:0000256" key="8">
    <source>
        <dbReference type="ARBA" id="ARBA00022707"/>
    </source>
</evidence>
<organism evidence="19 20">
    <name type="scientific">Syphacia muris</name>
    <dbReference type="NCBI Taxonomy" id="451379"/>
    <lineage>
        <taxon>Eukaryota</taxon>
        <taxon>Metazoa</taxon>
        <taxon>Ecdysozoa</taxon>
        <taxon>Nematoda</taxon>
        <taxon>Chromadorea</taxon>
        <taxon>Rhabditida</taxon>
        <taxon>Spirurina</taxon>
        <taxon>Oxyuridomorpha</taxon>
        <taxon>Oxyuroidea</taxon>
        <taxon>Oxyuridae</taxon>
        <taxon>Syphacia</taxon>
    </lineage>
</organism>
<name>A0A0N5AGR8_9BILA</name>
<dbReference type="GO" id="GO:0061630">
    <property type="term" value="F:ubiquitin protein ligase activity"/>
    <property type="evidence" value="ECO:0007669"/>
    <property type="project" value="UniProtKB-EC"/>
</dbReference>
<dbReference type="Pfam" id="PF13639">
    <property type="entry name" value="zf-RING_2"/>
    <property type="match status" value="1"/>
</dbReference>
<dbReference type="GO" id="GO:0005768">
    <property type="term" value="C:endosome"/>
    <property type="evidence" value="ECO:0007669"/>
    <property type="project" value="UniProtKB-SubCell"/>
</dbReference>
<keyword evidence="19" id="KW-1185">Reference proteome</keyword>
<evidence type="ECO:0000256" key="9">
    <source>
        <dbReference type="ARBA" id="ARBA00022753"/>
    </source>
</evidence>
<dbReference type="PANTHER" id="PTHR46661">
    <property type="entry name" value="E3 UBIQUITIN-PROTEIN LIGASE ZNRF1-LIKE PROTEIN"/>
    <property type="match status" value="1"/>
</dbReference>
<dbReference type="Proteomes" id="UP000046393">
    <property type="component" value="Unplaced"/>
</dbReference>
<evidence type="ECO:0000256" key="4">
    <source>
        <dbReference type="ARBA" id="ARBA00004371"/>
    </source>
</evidence>
<dbReference type="InterPro" id="IPR001841">
    <property type="entry name" value="Znf_RING"/>
</dbReference>
<dbReference type="InterPro" id="IPR051878">
    <property type="entry name" value="ZNRF_ubiq-protein_ligase"/>
</dbReference>
<comment type="pathway">
    <text evidence="5">Protein modification; protein ubiquitination.</text>
</comment>
<evidence type="ECO:0000256" key="12">
    <source>
        <dbReference type="ARBA" id="ARBA00022833"/>
    </source>
</evidence>
<evidence type="ECO:0000256" key="3">
    <source>
        <dbReference type="ARBA" id="ARBA00004177"/>
    </source>
</evidence>
<evidence type="ECO:0000313" key="19">
    <source>
        <dbReference type="Proteomes" id="UP000046393"/>
    </source>
</evidence>
<evidence type="ECO:0000256" key="5">
    <source>
        <dbReference type="ARBA" id="ARBA00004906"/>
    </source>
</evidence>
<dbReference type="GO" id="GO:0070936">
    <property type="term" value="P:protein K48-linked ubiquitination"/>
    <property type="evidence" value="ECO:0007669"/>
    <property type="project" value="TreeGrafter"/>
</dbReference>
<feature type="region of interest" description="Disordered" evidence="17">
    <location>
        <begin position="1"/>
        <end position="28"/>
    </location>
</feature>
<keyword evidence="7" id="KW-0808">Transferase</keyword>
<evidence type="ECO:0000256" key="16">
    <source>
        <dbReference type="PROSITE-ProRule" id="PRU00175"/>
    </source>
</evidence>
<dbReference type="SUPFAM" id="SSF57850">
    <property type="entry name" value="RING/U-box"/>
    <property type="match status" value="1"/>
</dbReference>
<comment type="subcellular location">
    <subcellularLocation>
        <location evidence="3">Endosome</location>
    </subcellularLocation>
    <subcellularLocation>
        <location evidence="4">Lysosome</location>
    </subcellularLocation>
    <subcellularLocation>
        <location evidence="2">Membrane</location>
        <topology evidence="2">Peripheral membrane protein</topology>
    </subcellularLocation>
</comment>
<keyword evidence="8" id="KW-0519">Myristate</keyword>
<feature type="domain" description="RING-type" evidence="18">
    <location>
        <begin position="82"/>
        <end position="122"/>
    </location>
</feature>
<dbReference type="GO" id="GO:0008270">
    <property type="term" value="F:zinc ion binding"/>
    <property type="evidence" value="ECO:0007669"/>
    <property type="project" value="UniProtKB-KW"/>
</dbReference>
<dbReference type="EC" id="2.3.2.27" evidence="6"/>
<reference evidence="20" key="1">
    <citation type="submission" date="2017-02" db="UniProtKB">
        <authorList>
            <consortium name="WormBaseParasite"/>
        </authorList>
    </citation>
    <scope>IDENTIFICATION</scope>
</reference>
<dbReference type="AlphaFoldDB" id="A0A0N5AGR8"/>
<keyword evidence="10 16" id="KW-0863">Zinc-finger</keyword>
<keyword evidence="9" id="KW-0967">Endosome</keyword>
<evidence type="ECO:0000259" key="18">
    <source>
        <dbReference type="PROSITE" id="PS50089"/>
    </source>
</evidence>
<evidence type="ECO:0000256" key="7">
    <source>
        <dbReference type="ARBA" id="ARBA00022679"/>
    </source>
</evidence>
<keyword evidence="15" id="KW-0449">Lipoprotein</keyword>
<evidence type="ECO:0000256" key="2">
    <source>
        <dbReference type="ARBA" id="ARBA00004170"/>
    </source>
</evidence>
<dbReference type="Gene3D" id="3.30.40.10">
    <property type="entry name" value="Zinc/RING finger domain, C3HC4 (zinc finger)"/>
    <property type="match status" value="1"/>
</dbReference>
<evidence type="ECO:0000313" key="20">
    <source>
        <dbReference type="WBParaSite" id="SMUV_0000353501-mRNA-1"/>
    </source>
</evidence>
<evidence type="ECO:0000256" key="11">
    <source>
        <dbReference type="ARBA" id="ARBA00022786"/>
    </source>
</evidence>
<evidence type="ECO:0000256" key="13">
    <source>
        <dbReference type="ARBA" id="ARBA00023136"/>
    </source>
</evidence>
<keyword evidence="14" id="KW-0458">Lysosome</keyword>
<evidence type="ECO:0000256" key="15">
    <source>
        <dbReference type="ARBA" id="ARBA00023288"/>
    </source>
</evidence>
<keyword evidence="12" id="KW-0862">Zinc</keyword>
<dbReference type="WBParaSite" id="SMUV_0000353501-mRNA-1">
    <property type="protein sequence ID" value="SMUV_0000353501-mRNA-1"/>
    <property type="gene ID" value="SMUV_0000353501"/>
</dbReference>
<keyword evidence="10 16" id="KW-0479">Metal-binding</keyword>
<evidence type="ECO:0000256" key="10">
    <source>
        <dbReference type="ARBA" id="ARBA00022771"/>
    </source>
</evidence>
<evidence type="ECO:0000256" key="17">
    <source>
        <dbReference type="SAM" id="MobiDB-lite"/>
    </source>
</evidence>
<protein>
    <recommendedName>
        <fullName evidence="6">RING-type E3 ubiquitin transferase</fullName>
        <ecNumber evidence="6">2.3.2.27</ecNumber>
    </recommendedName>
</protein>